<accession>A0A2J6REG0</accession>
<name>A0A2J6REG0_HYAVF</name>
<sequence length="392" mass="44689">MIMAGFLGFGRDLSTLDASYSIRLFNRRKHDSLQAMISHKGRSITVLEFYTVEEKTASPWSIIGPKTHIPGDTASDASFDRVQEWIQDCVQHHSKCGPGPQTRLPSRVLDLGTSNNSIKLYETEASIGSYICLSHCWGAIPTIVTTTETLEAYRENIPWVSLPAVFRNAIDICRRLRVQYLWIDKLCIIQHDKEDWIREGSNMANIFENSFLTLAASTAADDSGKFFVQMDLERSKVVELTGSTADGKAYNIYARLPIHHYLDDDCPGSHTTANAPLLRRAWVFQERLLAPRVLHFGEELTWECREESYCECSGASHRMKIDHATSLLSKSSDSTLHDQWRRLVMRFTSLRLTHETDRLPALSGAAKQFQMRLRKRYLAGLWDDSLVEDLLW</sequence>
<protein>
    <submittedName>
        <fullName evidence="2">HET-domain-containing protein</fullName>
    </submittedName>
</protein>
<organism evidence="2 3">
    <name type="scientific">Hyaloscypha variabilis (strain UAMH 11265 / GT02V1 / F)</name>
    <name type="common">Meliniomyces variabilis</name>
    <dbReference type="NCBI Taxonomy" id="1149755"/>
    <lineage>
        <taxon>Eukaryota</taxon>
        <taxon>Fungi</taxon>
        <taxon>Dikarya</taxon>
        <taxon>Ascomycota</taxon>
        <taxon>Pezizomycotina</taxon>
        <taxon>Leotiomycetes</taxon>
        <taxon>Helotiales</taxon>
        <taxon>Hyaloscyphaceae</taxon>
        <taxon>Hyaloscypha</taxon>
        <taxon>Hyaloscypha variabilis</taxon>
    </lineage>
</organism>
<dbReference type="Proteomes" id="UP000235786">
    <property type="component" value="Unassembled WGS sequence"/>
</dbReference>
<keyword evidence="3" id="KW-1185">Reference proteome</keyword>
<dbReference type="STRING" id="1149755.A0A2J6REG0"/>
<dbReference type="AlphaFoldDB" id="A0A2J6REG0"/>
<dbReference type="PANTHER" id="PTHR33112">
    <property type="entry name" value="DOMAIN PROTEIN, PUTATIVE-RELATED"/>
    <property type="match status" value="1"/>
</dbReference>
<feature type="non-terminal residue" evidence="2">
    <location>
        <position position="392"/>
    </location>
</feature>
<evidence type="ECO:0000259" key="1">
    <source>
        <dbReference type="Pfam" id="PF06985"/>
    </source>
</evidence>
<reference evidence="2 3" key="1">
    <citation type="submission" date="2016-04" db="EMBL/GenBank/DDBJ databases">
        <title>A degradative enzymes factory behind the ericoid mycorrhizal symbiosis.</title>
        <authorList>
            <consortium name="DOE Joint Genome Institute"/>
            <person name="Martino E."/>
            <person name="Morin E."/>
            <person name="Grelet G."/>
            <person name="Kuo A."/>
            <person name="Kohler A."/>
            <person name="Daghino S."/>
            <person name="Barry K."/>
            <person name="Choi C."/>
            <person name="Cichocki N."/>
            <person name="Clum A."/>
            <person name="Copeland A."/>
            <person name="Hainaut M."/>
            <person name="Haridas S."/>
            <person name="Labutti K."/>
            <person name="Lindquist E."/>
            <person name="Lipzen A."/>
            <person name="Khouja H.-R."/>
            <person name="Murat C."/>
            <person name="Ohm R."/>
            <person name="Olson A."/>
            <person name="Spatafora J."/>
            <person name="Veneault-Fourrey C."/>
            <person name="Henrissat B."/>
            <person name="Grigoriev I."/>
            <person name="Martin F."/>
            <person name="Perotto S."/>
        </authorList>
    </citation>
    <scope>NUCLEOTIDE SEQUENCE [LARGE SCALE GENOMIC DNA]</scope>
    <source>
        <strain evidence="2 3">F</strain>
    </source>
</reference>
<dbReference type="InterPro" id="IPR010730">
    <property type="entry name" value="HET"/>
</dbReference>
<dbReference type="PANTHER" id="PTHR33112:SF13">
    <property type="entry name" value="HETEROKARYON INCOMPATIBILITY DOMAIN-CONTAINING PROTEIN"/>
    <property type="match status" value="1"/>
</dbReference>
<evidence type="ECO:0000313" key="2">
    <source>
        <dbReference type="EMBL" id="PMD36898.1"/>
    </source>
</evidence>
<dbReference type="EMBL" id="KZ613950">
    <property type="protein sequence ID" value="PMD36898.1"/>
    <property type="molecule type" value="Genomic_DNA"/>
</dbReference>
<feature type="domain" description="Heterokaryon incompatibility" evidence="1">
    <location>
        <begin position="130"/>
        <end position="286"/>
    </location>
</feature>
<dbReference type="OrthoDB" id="3562689at2759"/>
<gene>
    <name evidence="2" type="ORF">L207DRAFT_464929</name>
</gene>
<proteinExistence type="predicted"/>
<evidence type="ECO:0000313" key="3">
    <source>
        <dbReference type="Proteomes" id="UP000235786"/>
    </source>
</evidence>
<dbReference type="Pfam" id="PF06985">
    <property type="entry name" value="HET"/>
    <property type="match status" value="1"/>
</dbReference>